<organism evidence="1 2">
    <name type="scientific">Volvox reticuliferus</name>
    <dbReference type="NCBI Taxonomy" id="1737510"/>
    <lineage>
        <taxon>Eukaryota</taxon>
        <taxon>Viridiplantae</taxon>
        <taxon>Chlorophyta</taxon>
        <taxon>core chlorophytes</taxon>
        <taxon>Chlorophyceae</taxon>
        <taxon>CS clade</taxon>
        <taxon>Chlamydomonadales</taxon>
        <taxon>Volvocaceae</taxon>
        <taxon>Volvox</taxon>
    </lineage>
</organism>
<accession>A0A8J4FJ97</accession>
<name>A0A8J4FJ97_9CHLO</name>
<proteinExistence type="predicted"/>
<gene>
    <name evidence="1" type="ORF">Vretifemale_3296</name>
</gene>
<dbReference type="AlphaFoldDB" id="A0A8J4FJ97"/>
<dbReference type="OrthoDB" id="550384at2759"/>
<dbReference type="Proteomes" id="UP000747110">
    <property type="component" value="Unassembled WGS sequence"/>
</dbReference>
<dbReference type="EMBL" id="BNCP01000004">
    <property type="protein sequence ID" value="GIL73078.1"/>
    <property type="molecule type" value="Genomic_DNA"/>
</dbReference>
<sequence length="524" mass="54262">MHNGRTYILSWLGCCLPPNHARMWPRAVVAALFLAFIAPIRPFTFRIGVPSSGCGSDSIPNGLRFFAHLAGTKPAELAIVDSTYTYPVDYVVATVTANCSSAALVSSLQGLAESCQFLLAGSGFAAEQSLVADSLQRILIHATASAGTTSGLDLPYVYDITTPPGLFSAHVLKAMLLSNILRVALAWQPDGGDDMLATAVCAGALDQLPGLQQLRLDMQLLNYTYSATDASTPGFFRRLVDAALAAGAQALLGCGPLAATEGLAEAAAGQPLAAVFLVNGPARTDFLQAVGGGSGLAYGLTATQWSSAVQHGDSFFGSAVTYGKQFAEWAGVPADADAAGSSAAGLTLALALRTAFARCNISSDVVQQGDVGRLLFDPTALACGQPDGIRVLVNSGDTAAEAHVAKWQVFPMAFTDRAAGAAAINTAVSNATGYDLVMRTLLQHRTDTFYGPIEFNAQRRNVAKPPLTMQLLPKVESGATLQQGASLSVEVVLPLEAASALLVMPVPRQQLSKAGGGHVLAPGA</sequence>
<evidence type="ECO:0000313" key="1">
    <source>
        <dbReference type="EMBL" id="GIL73078.1"/>
    </source>
</evidence>
<comment type="caution">
    <text evidence="1">The sequence shown here is derived from an EMBL/GenBank/DDBJ whole genome shotgun (WGS) entry which is preliminary data.</text>
</comment>
<evidence type="ECO:0000313" key="2">
    <source>
        <dbReference type="Proteomes" id="UP000747110"/>
    </source>
</evidence>
<feature type="non-terminal residue" evidence="1">
    <location>
        <position position="1"/>
    </location>
</feature>
<keyword evidence="2" id="KW-1185">Reference proteome</keyword>
<reference evidence="1" key="1">
    <citation type="journal article" date="2021" name="Proc. Natl. Acad. Sci. U.S.A.">
        <title>Three genomes in the algal genus Volvox reveal the fate of a haploid sex-determining region after a transition to homothallism.</title>
        <authorList>
            <person name="Yamamoto K."/>
            <person name="Hamaji T."/>
            <person name="Kawai-Toyooka H."/>
            <person name="Matsuzaki R."/>
            <person name="Takahashi F."/>
            <person name="Nishimura Y."/>
            <person name="Kawachi M."/>
            <person name="Noguchi H."/>
            <person name="Minakuchi Y."/>
            <person name="Umen J.G."/>
            <person name="Toyoda A."/>
            <person name="Nozaki H."/>
        </authorList>
    </citation>
    <scope>NUCLEOTIDE SEQUENCE</scope>
    <source>
        <strain evidence="1">NIES-3786</strain>
    </source>
</reference>
<protein>
    <submittedName>
        <fullName evidence="1">Uncharacterized protein</fullName>
    </submittedName>
</protein>